<feature type="site" description="Positions MEP for the nucleophilic attack" evidence="7">
    <location>
        <position position="227"/>
    </location>
</feature>
<comment type="caution">
    <text evidence="8">The sequence shown here is derived from an EMBL/GenBank/DDBJ whole genome shotgun (WGS) entry which is preliminary data.</text>
</comment>
<sequence>MEREVRKKVTAIVPAAGMGRRFGGQKGKTLHLLSGKPLLVWVLEAFQKCGRVDEILPVLKAEDRKAGWELVEHYGITKVKRIVTGGRERQDSVSHGLEALGEELSTVVIHDGARPLVECCLIERAVEGLEGYDGAVVGVPVKDTIKTAAPSSPGENVPEAPEVVVGETLDRTALWAIQTPQVFPLGRIREAHRRARSEGFYGTDDAALVERYGGSVRIIMGSYRNIKVTTPEDILVAEALLKAGSQ</sequence>
<dbReference type="Proteomes" id="UP000705867">
    <property type="component" value="Unassembled WGS sequence"/>
</dbReference>
<gene>
    <name evidence="7 8" type="primary">ispD</name>
    <name evidence="8" type="ORF">K8I29_03350</name>
</gene>
<accession>A0A953M0I6</accession>
<keyword evidence="5 7" id="KW-0548">Nucleotidyltransferase</keyword>
<dbReference type="AlphaFoldDB" id="A0A953M0I6"/>
<feature type="site" description="Positions MEP for the nucleophilic attack" evidence="7">
    <location>
        <position position="171"/>
    </location>
</feature>
<evidence type="ECO:0000256" key="7">
    <source>
        <dbReference type="HAMAP-Rule" id="MF_00108"/>
    </source>
</evidence>
<feature type="site" description="Transition state stabilizer" evidence="7">
    <location>
        <position position="28"/>
    </location>
</feature>
<evidence type="ECO:0000256" key="4">
    <source>
        <dbReference type="ARBA" id="ARBA00022679"/>
    </source>
</evidence>
<dbReference type="GO" id="GO:0050518">
    <property type="term" value="F:2-C-methyl-D-erythritol 4-phosphate cytidylyltransferase activity"/>
    <property type="evidence" value="ECO:0007669"/>
    <property type="project" value="UniProtKB-UniRule"/>
</dbReference>
<dbReference type="PROSITE" id="PS01295">
    <property type="entry name" value="ISPD"/>
    <property type="match status" value="1"/>
</dbReference>
<dbReference type="NCBIfam" id="TIGR00453">
    <property type="entry name" value="ispD"/>
    <property type="match status" value="1"/>
</dbReference>
<evidence type="ECO:0000256" key="5">
    <source>
        <dbReference type="ARBA" id="ARBA00022695"/>
    </source>
</evidence>
<dbReference type="EC" id="2.7.7.60" evidence="7"/>
<keyword evidence="6 7" id="KW-0414">Isoprene biosynthesis</keyword>
<proteinExistence type="inferred from homology"/>
<comment type="similarity">
    <text evidence="3 7">Belongs to the IspD/TarI cytidylyltransferase family. IspD subfamily.</text>
</comment>
<dbReference type="Gene3D" id="3.90.550.10">
    <property type="entry name" value="Spore Coat Polysaccharide Biosynthesis Protein SpsA, Chain A"/>
    <property type="match status" value="1"/>
</dbReference>
<dbReference type="PANTHER" id="PTHR32125:SF4">
    <property type="entry name" value="2-C-METHYL-D-ERYTHRITOL 4-PHOSPHATE CYTIDYLYLTRANSFERASE, CHLOROPLASTIC"/>
    <property type="match status" value="1"/>
</dbReference>
<dbReference type="InterPro" id="IPR029044">
    <property type="entry name" value="Nucleotide-diphossugar_trans"/>
</dbReference>
<evidence type="ECO:0000256" key="6">
    <source>
        <dbReference type="ARBA" id="ARBA00023229"/>
    </source>
</evidence>
<feature type="site" description="Transition state stabilizer" evidence="7">
    <location>
        <position position="21"/>
    </location>
</feature>
<evidence type="ECO:0000313" key="9">
    <source>
        <dbReference type="Proteomes" id="UP000705867"/>
    </source>
</evidence>
<reference evidence="8" key="2">
    <citation type="submission" date="2021-08" db="EMBL/GenBank/DDBJ databases">
        <authorList>
            <person name="Dalcin Martins P."/>
        </authorList>
    </citation>
    <scope>NUCLEOTIDE SEQUENCE</scope>
    <source>
        <strain evidence="8">MAG_39</strain>
    </source>
</reference>
<comment type="function">
    <text evidence="7">Catalyzes the formation of 4-diphosphocytidyl-2-C-methyl-D-erythritol from CTP and 2-C-methyl-D-erythritol 4-phosphate (MEP).</text>
</comment>
<reference evidence="8" key="1">
    <citation type="journal article" date="2021" name="bioRxiv">
        <title>Unraveling nitrogen, sulfur and carbon metabolic pathways and microbial community transcriptional responses to substrate deprivation and toxicity stresses in a bioreactor mimicking anoxic brackish coastal sediment conditions.</title>
        <authorList>
            <person name="Martins P.D."/>
            <person name="Echeveste M.J."/>
            <person name="Arshad A."/>
            <person name="Kurth J."/>
            <person name="Ouboter H."/>
            <person name="Jetten M.S.M."/>
            <person name="Welte C.U."/>
        </authorList>
    </citation>
    <scope>NUCLEOTIDE SEQUENCE</scope>
    <source>
        <strain evidence="8">MAG_39</strain>
    </source>
</reference>
<evidence type="ECO:0000256" key="2">
    <source>
        <dbReference type="ARBA" id="ARBA00004787"/>
    </source>
</evidence>
<name>A0A953M0I6_9BACT</name>
<dbReference type="InterPro" id="IPR018294">
    <property type="entry name" value="ISPD_synthase_CS"/>
</dbReference>
<keyword evidence="4 7" id="KW-0808">Transferase</keyword>
<dbReference type="GO" id="GO:0019288">
    <property type="term" value="P:isopentenyl diphosphate biosynthetic process, methylerythritol 4-phosphate pathway"/>
    <property type="evidence" value="ECO:0007669"/>
    <property type="project" value="UniProtKB-UniRule"/>
</dbReference>
<dbReference type="InterPro" id="IPR034683">
    <property type="entry name" value="IspD/TarI"/>
</dbReference>
<dbReference type="EMBL" id="JAIOIV010000028">
    <property type="protein sequence ID" value="MBZ0155235.1"/>
    <property type="molecule type" value="Genomic_DNA"/>
</dbReference>
<evidence type="ECO:0000256" key="3">
    <source>
        <dbReference type="ARBA" id="ARBA00009789"/>
    </source>
</evidence>
<dbReference type="HAMAP" id="MF_00108">
    <property type="entry name" value="IspD"/>
    <property type="match status" value="1"/>
</dbReference>
<dbReference type="SUPFAM" id="SSF53448">
    <property type="entry name" value="Nucleotide-diphospho-sugar transferases"/>
    <property type="match status" value="1"/>
</dbReference>
<organism evidence="8 9">
    <name type="scientific">Candidatus Nitrobium versatile</name>
    <dbReference type="NCBI Taxonomy" id="2884831"/>
    <lineage>
        <taxon>Bacteria</taxon>
        <taxon>Pseudomonadati</taxon>
        <taxon>Nitrospirota</taxon>
        <taxon>Nitrospiria</taxon>
        <taxon>Nitrospirales</taxon>
        <taxon>Nitrospiraceae</taxon>
        <taxon>Candidatus Nitrobium</taxon>
    </lineage>
</organism>
<comment type="catalytic activity">
    <reaction evidence="1 7">
        <text>2-C-methyl-D-erythritol 4-phosphate + CTP + H(+) = 4-CDP-2-C-methyl-D-erythritol + diphosphate</text>
        <dbReference type="Rhea" id="RHEA:13429"/>
        <dbReference type="ChEBI" id="CHEBI:15378"/>
        <dbReference type="ChEBI" id="CHEBI:33019"/>
        <dbReference type="ChEBI" id="CHEBI:37563"/>
        <dbReference type="ChEBI" id="CHEBI:57823"/>
        <dbReference type="ChEBI" id="CHEBI:58262"/>
        <dbReference type="EC" id="2.7.7.60"/>
    </reaction>
</comment>
<evidence type="ECO:0000313" key="8">
    <source>
        <dbReference type="EMBL" id="MBZ0155235.1"/>
    </source>
</evidence>
<dbReference type="CDD" id="cd02516">
    <property type="entry name" value="CDP-ME_synthetase"/>
    <property type="match status" value="1"/>
</dbReference>
<comment type="pathway">
    <text evidence="2 7">Isoprenoid biosynthesis; isopentenyl diphosphate biosynthesis via DXP pathway; isopentenyl diphosphate from 1-deoxy-D-xylulose 5-phosphate: step 2/6.</text>
</comment>
<dbReference type="Pfam" id="PF01128">
    <property type="entry name" value="IspD"/>
    <property type="match status" value="1"/>
</dbReference>
<dbReference type="InterPro" id="IPR050088">
    <property type="entry name" value="IspD/TarI_cytidylyltransf_bact"/>
</dbReference>
<dbReference type="InterPro" id="IPR001228">
    <property type="entry name" value="IspD"/>
</dbReference>
<dbReference type="PANTHER" id="PTHR32125">
    <property type="entry name" value="2-C-METHYL-D-ERYTHRITOL 4-PHOSPHATE CYTIDYLYLTRANSFERASE, CHLOROPLASTIC"/>
    <property type="match status" value="1"/>
</dbReference>
<dbReference type="FunFam" id="3.90.550.10:FF:000003">
    <property type="entry name" value="2-C-methyl-D-erythritol 4-phosphate cytidylyltransferase"/>
    <property type="match status" value="1"/>
</dbReference>
<protein>
    <recommendedName>
        <fullName evidence="7">2-C-methyl-D-erythritol 4-phosphate cytidylyltransferase</fullName>
        <ecNumber evidence="7">2.7.7.60</ecNumber>
    </recommendedName>
    <alternativeName>
        <fullName evidence="7">4-diphosphocytidyl-2C-methyl-D-erythritol synthase</fullName>
    </alternativeName>
    <alternativeName>
        <fullName evidence="7">MEP cytidylyltransferase</fullName>
        <shortName evidence="7">MCT</shortName>
    </alternativeName>
</protein>
<evidence type="ECO:0000256" key="1">
    <source>
        <dbReference type="ARBA" id="ARBA00001282"/>
    </source>
</evidence>